<proteinExistence type="predicted"/>
<comment type="caution">
    <text evidence="2">The sequence shown here is derived from an EMBL/GenBank/DDBJ whole genome shotgun (WGS) entry which is preliminary data.</text>
</comment>
<sequence length="252" mass="30472">MANKYFKPHEPFDLNPHRYDIGIFTGLKTGFEDNLFIKKLFTLPDLEYGAYYHYHLIYFLGKEPQGEQEFFTFVWQIVLRRINFIDHKNPFNSSHALDMEILEKLLHFQKYLRSIDRWHTQKTLPEIIADQHAEIRKQQSEIARLKEELKKATVLEKDGYINIRAGRSHTLYDIMHQLQEIKLPDGFELLYPADQIIWRRMICKFFREDHEEINFYTIHRYFPTDKKNLGNKYKEIADKDKLFKINPAKKRS</sequence>
<gene>
    <name evidence="2" type="ORF">HDE68_005044</name>
</gene>
<name>A0A7W8ZRZ2_9SPHI</name>
<protein>
    <submittedName>
        <fullName evidence="2">Uncharacterized protein</fullName>
    </submittedName>
</protein>
<evidence type="ECO:0000256" key="1">
    <source>
        <dbReference type="SAM" id="Coils"/>
    </source>
</evidence>
<feature type="coiled-coil region" evidence="1">
    <location>
        <begin position="128"/>
        <end position="155"/>
    </location>
</feature>
<dbReference type="Proteomes" id="UP000537204">
    <property type="component" value="Unassembled WGS sequence"/>
</dbReference>
<reference evidence="2 3" key="1">
    <citation type="submission" date="2020-08" db="EMBL/GenBank/DDBJ databases">
        <title>Genomic Encyclopedia of Type Strains, Phase IV (KMG-V): Genome sequencing to study the core and pangenomes of soil and plant-associated prokaryotes.</title>
        <authorList>
            <person name="Whitman W."/>
        </authorList>
    </citation>
    <scope>NUCLEOTIDE SEQUENCE [LARGE SCALE GENOMIC DNA]</scope>
    <source>
        <strain evidence="2 3">S3M1</strain>
    </source>
</reference>
<accession>A0A7W8ZRZ2</accession>
<keyword evidence="1" id="KW-0175">Coiled coil</keyword>
<dbReference type="RefSeq" id="WP_183885046.1">
    <property type="nucleotide sequence ID" value="NZ_JACHCE010000011.1"/>
</dbReference>
<evidence type="ECO:0000313" key="3">
    <source>
        <dbReference type="Proteomes" id="UP000537204"/>
    </source>
</evidence>
<organism evidence="2 3">
    <name type="scientific">Pedobacter cryoconitis</name>
    <dbReference type="NCBI Taxonomy" id="188932"/>
    <lineage>
        <taxon>Bacteria</taxon>
        <taxon>Pseudomonadati</taxon>
        <taxon>Bacteroidota</taxon>
        <taxon>Sphingobacteriia</taxon>
        <taxon>Sphingobacteriales</taxon>
        <taxon>Sphingobacteriaceae</taxon>
        <taxon>Pedobacter</taxon>
    </lineage>
</organism>
<dbReference type="AlphaFoldDB" id="A0A7W8ZRZ2"/>
<evidence type="ECO:0000313" key="2">
    <source>
        <dbReference type="EMBL" id="MBB5639106.1"/>
    </source>
</evidence>
<dbReference type="EMBL" id="JACHCE010000011">
    <property type="protein sequence ID" value="MBB5639106.1"/>
    <property type="molecule type" value="Genomic_DNA"/>
</dbReference>